<accession>A0A977PKK8</accession>
<proteinExistence type="predicted"/>
<dbReference type="InterPro" id="IPR011011">
    <property type="entry name" value="Znf_FYVE_PHD"/>
</dbReference>
<protein>
    <submittedName>
        <fullName evidence="1">Zn finger protein</fullName>
    </submittedName>
</protein>
<dbReference type="AlphaFoldDB" id="A0A977PKK8"/>
<gene>
    <name evidence="1" type="ORF">IPA_03585</name>
</gene>
<dbReference type="Proteomes" id="UP001063698">
    <property type="component" value="Chromosome"/>
</dbReference>
<dbReference type="SUPFAM" id="SSF57903">
    <property type="entry name" value="FYVE/PHD zinc finger"/>
    <property type="match status" value="1"/>
</dbReference>
<sequence>MRCYYCGRPSAKKCPSCGRPLCTLHDPCPACEMGRCEVCRERLSVSRCYYCGRLICRECSVELNPGIRVCKICYSKLDEVVRETSKDKEKYKEWWLKKLKELSL</sequence>
<keyword evidence="2" id="KW-1185">Reference proteome</keyword>
<dbReference type="EMBL" id="CP006868">
    <property type="protein sequence ID" value="UXD21375.1"/>
    <property type="molecule type" value="Genomic_DNA"/>
</dbReference>
<reference evidence="1" key="1">
    <citation type="submission" date="2013-11" db="EMBL/GenBank/DDBJ databases">
        <title>Comparative genomics of Ignicoccus.</title>
        <authorList>
            <person name="Podar M."/>
        </authorList>
    </citation>
    <scope>NUCLEOTIDE SEQUENCE</scope>
    <source>
        <strain evidence="1">DSM 13166</strain>
    </source>
</reference>
<name>A0A977PKK8_9CREN</name>
<evidence type="ECO:0000313" key="1">
    <source>
        <dbReference type="EMBL" id="UXD21375.1"/>
    </source>
</evidence>
<organism evidence="1 2">
    <name type="scientific">Ignicoccus pacificus DSM 13166</name>
    <dbReference type="NCBI Taxonomy" id="940294"/>
    <lineage>
        <taxon>Archaea</taxon>
        <taxon>Thermoproteota</taxon>
        <taxon>Thermoprotei</taxon>
        <taxon>Desulfurococcales</taxon>
        <taxon>Desulfurococcaceae</taxon>
        <taxon>Ignicoccus</taxon>
    </lineage>
</organism>
<evidence type="ECO:0000313" key="2">
    <source>
        <dbReference type="Proteomes" id="UP001063698"/>
    </source>
</evidence>
<dbReference type="KEGG" id="ipc:IPA_03585"/>